<dbReference type="Proteomes" id="UP001177003">
    <property type="component" value="Chromosome 8"/>
</dbReference>
<dbReference type="AlphaFoldDB" id="A0AA35ZUJ7"/>
<keyword evidence="3" id="KW-1185">Reference proteome</keyword>
<evidence type="ECO:0000313" key="2">
    <source>
        <dbReference type="EMBL" id="CAI9297952.1"/>
    </source>
</evidence>
<evidence type="ECO:0000256" key="1">
    <source>
        <dbReference type="SAM" id="MobiDB-lite"/>
    </source>
</evidence>
<evidence type="ECO:0000313" key="3">
    <source>
        <dbReference type="Proteomes" id="UP001177003"/>
    </source>
</evidence>
<proteinExistence type="predicted"/>
<name>A0AA35ZUJ7_LACSI</name>
<accession>A0AA35ZUJ7</accession>
<dbReference type="EMBL" id="OX465084">
    <property type="protein sequence ID" value="CAI9297952.1"/>
    <property type="molecule type" value="Genomic_DNA"/>
</dbReference>
<protein>
    <submittedName>
        <fullName evidence="2">Uncharacterized protein</fullName>
    </submittedName>
</protein>
<organism evidence="2 3">
    <name type="scientific">Lactuca saligna</name>
    <name type="common">Willowleaf lettuce</name>
    <dbReference type="NCBI Taxonomy" id="75948"/>
    <lineage>
        <taxon>Eukaryota</taxon>
        <taxon>Viridiplantae</taxon>
        <taxon>Streptophyta</taxon>
        <taxon>Embryophyta</taxon>
        <taxon>Tracheophyta</taxon>
        <taxon>Spermatophyta</taxon>
        <taxon>Magnoliopsida</taxon>
        <taxon>eudicotyledons</taxon>
        <taxon>Gunneridae</taxon>
        <taxon>Pentapetalae</taxon>
        <taxon>asterids</taxon>
        <taxon>campanulids</taxon>
        <taxon>Asterales</taxon>
        <taxon>Asteraceae</taxon>
        <taxon>Cichorioideae</taxon>
        <taxon>Cichorieae</taxon>
        <taxon>Lactucinae</taxon>
        <taxon>Lactuca</taxon>
    </lineage>
</organism>
<sequence length="136" mass="15938">MPSTINRSGRSVEECVNRTQDNSMQRDLKVVVLSSDSSLIESVDMTEDNELHRENELRTKRWFDSCKIKGDEVVVLNSCSGKHKVTVKKVNEDEDSDFEDANPVLIRKKRMHYTFFKDDDKENVKKLKREKIKKEM</sequence>
<reference evidence="2" key="1">
    <citation type="submission" date="2023-04" db="EMBL/GenBank/DDBJ databases">
        <authorList>
            <person name="Vijverberg K."/>
            <person name="Xiong W."/>
            <person name="Schranz E."/>
        </authorList>
    </citation>
    <scope>NUCLEOTIDE SEQUENCE</scope>
</reference>
<gene>
    <name evidence="2" type="ORF">LSALG_LOCUS36734</name>
</gene>
<feature type="region of interest" description="Disordered" evidence="1">
    <location>
        <begin position="1"/>
        <end position="22"/>
    </location>
</feature>